<protein>
    <submittedName>
        <fullName evidence="2">Uncharacterized protein</fullName>
    </submittedName>
</protein>
<comment type="caution">
    <text evidence="2">The sequence shown here is derived from an EMBL/GenBank/DDBJ whole genome shotgun (WGS) entry which is preliminary data.</text>
</comment>
<reference evidence="2 3" key="1">
    <citation type="submission" date="2016-02" db="EMBL/GenBank/DDBJ databases">
        <title>Band-tailed pigeon sequencing and assembly.</title>
        <authorList>
            <person name="Soares A.E."/>
            <person name="Novak B.J."/>
            <person name="Rice E.S."/>
            <person name="O'Connell B."/>
            <person name="Chang D."/>
            <person name="Weber S."/>
            <person name="Shapiro B."/>
        </authorList>
    </citation>
    <scope>NUCLEOTIDE SEQUENCE [LARGE SCALE GENOMIC DNA]</scope>
    <source>
        <strain evidence="2">BTP2013</strain>
        <tissue evidence="2">Blood</tissue>
    </source>
</reference>
<dbReference type="EMBL" id="LSYS01009753">
    <property type="protein sequence ID" value="OPJ58938.1"/>
    <property type="molecule type" value="Genomic_DNA"/>
</dbReference>
<dbReference type="Proteomes" id="UP000190648">
    <property type="component" value="Unassembled WGS sequence"/>
</dbReference>
<gene>
    <name evidence="2" type="ORF">AV530_000665</name>
</gene>
<evidence type="ECO:0000256" key="1">
    <source>
        <dbReference type="SAM" id="MobiDB-lite"/>
    </source>
</evidence>
<organism evidence="2 3">
    <name type="scientific">Patagioenas fasciata monilis</name>
    <dbReference type="NCBI Taxonomy" id="372326"/>
    <lineage>
        <taxon>Eukaryota</taxon>
        <taxon>Metazoa</taxon>
        <taxon>Chordata</taxon>
        <taxon>Craniata</taxon>
        <taxon>Vertebrata</taxon>
        <taxon>Euteleostomi</taxon>
        <taxon>Archelosauria</taxon>
        <taxon>Archosauria</taxon>
        <taxon>Dinosauria</taxon>
        <taxon>Saurischia</taxon>
        <taxon>Theropoda</taxon>
        <taxon>Coelurosauria</taxon>
        <taxon>Aves</taxon>
        <taxon>Neognathae</taxon>
        <taxon>Neoaves</taxon>
        <taxon>Columbimorphae</taxon>
        <taxon>Columbiformes</taxon>
        <taxon>Columbidae</taxon>
        <taxon>Patagioenas</taxon>
    </lineage>
</organism>
<sequence length="143" mass="15618">MSVKIECFCPALLSPLLVQKSAWNCVFMNPGAAVLSGSTLSCSRLGQKAMEQPRSAAESRDTAEHRAGSAHNCHRVPAAEEALGCVSSWIQFKSADAQDRLCQRLHLHLLLCFNCDLQGSSERVPAGEVSKRQHLLDPFEGRI</sequence>
<accession>A0A1V4IG11</accession>
<feature type="region of interest" description="Disordered" evidence="1">
    <location>
        <begin position="51"/>
        <end position="70"/>
    </location>
</feature>
<proteinExistence type="predicted"/>
<feature type="compositionally biased region" description="Basic and acidic residues" evidence="1">
    <location>
        <begin position="57"/>
        <end position="67"/>
    </location>
</feature>
<name>A0A1V4IG11_PATFA</name>
<dbReference type="AlphaFoldDB" id="A0A1V4IG11"/>
<evidence type="ECO:0000313" key="3">
    <source>
        <dbReference type="Proteomes" id="UP000190648"/>
    </source>
</evidence>
<keyword evidence="3" id="KW-1185">Reference proteome</keyword>
<evidence type="ECO:0000313" key="2">
    <source>
        <dbReference type="EMBL" id="OPJ58938.1"/>
    </source>
</evidence>